<organism evidence="1 2">
    <name type="scientific">Burkholderia contaminans</name>
    <dbReference type="NCBI Taxonomy" id="488447"/>
    <lineage>
        <taxon>Bacteria</taxon>
        <taxon>Pseudomonadati</taxon>
        <taxon>Pseudomonadota</taxon>
        <taxon>Betaproteobacteria</taxon>
        <taxon>Burkholderiales</taxon>
        <taxon>Burkholderiaceae</taxon>
        <taxon>Burkholderia</taxon>
        <taxon>Burkholderia cepacia complex</taxon>
    </lineage>
</organism>
<name>A0A3N8SZA3_9BURK</name>
<proteinExistence type="predicted"/>
<evidence type="ECO:0000313" key="1">
    <source>
        <dbReference type="EMBL" id="RQT37399.1"/>
    </source>
</evidence>
<dbReference type="EMBL" id="QTQX01000001">
    <property type="protein sequence ID" value="RQT37399.1"/>
    <property type="molecule type" value="Genomic_DNA"/>
</dbReference>
<dbReference type="AlphaFoldDB" id="A0A3N8SZA3"/>
<sequence length="103" mass="11386">MSIRVKPGVLRDIAETLGRHFEARAMPFHIEEAPVGALHIGFRVDGHPASLTVAFDADAFAALEQAGIESQRRALTRVAVEFDAMMARRTPTAYAGDFHFHRL</sequence>
<comment type="caution">
    <text evidence="1">The sequence shown here is derived from an EMBL/GenBank/DDBJ whole genome shotgun (WGS) entry which is preliminary data.</text>
</comment>
<reference evidence="1 2" key="1">
    <citation type="submission" date="2018-08" db="EMBL/GenBank/DDBJ databases">
        <title>Comparative analysis of Burkholderia isolates from Puerto Rico.</title>
        <authorList>
            <person name="Hall C."/>
            <person name="Sahl J."/>
            <person name="Wagner D."/>
        </authorList>
    </citation>
    <scope>NUCLEOTIDE SEQUENCE [LARGE SCALE GENOMIC DNA]</scope>
    <source>
        <strain evidence="1 2">Bp9001</strain>
    </source>
</reference>
<evidence type="ECO:0000313" key="2">
    <source>
        <dbReference type="Proteomes" id="UP000269271"/>
    </source>
</evidence>
<protein>
    <submittedName>
        <fullName evidence="1">Uncharacterized protein</fullName>
    </submittedName>
</protein>
<accession>A0A3N8SZA3</accession>
<dbReference type="Proteomes" id="UP000269271">
    <property type="component" value="Unassembled WGS sequence"/>
</dbReference>
<dbReference type="RefSeq" id="WP_124615876.1">
    <property type="nucleotide sequence ID" value="NZ_CABVQJ010000001.1"/>
</dbReference>
<gene>
    <name evidence="1" type="ORF">DF037_01295</name>
</gene>